<evidence type="ECO:0000313" key="2">
    <source>
        <dbReference type="Proteomes" id="UP000280368"/>
    </source>
</evidence>
<keyword evidence="2" id="KW-1185">Reference proteome</keyword>
<dbReference type="Gene3D" id="2.60.40.10">
    <property type="entry name" value="Immunoglobulins"/>
    <property type="match status" value="1"/>
</dbReference>
<proteinExistence type="predicted"/>
<dbReference type="Proteomes" id="UP000280368">
    <property type="component" value="Unassembled WGS sequence"/>
</dbReference>
<dbReference type="InterPro" id="IPR036116">
    <property type="entry name" value="FN3_sf"/>
</dbReference>
<dbReference type="RefSeq" id="WP_121923863.1">
    <property type="nucleotide sequence ID" value="NZ_CBCSGA010000002.1"/>
</dbReference>
<comment type="caution">
    <text evidence="1">The sequence shown here is derived from an EMBL/GenBank/DDBJ whole genome shotgun (WGS) entry which is preliminary data.</text>
</comment>
<dbReference type="InterPro" id="IPR013783">
    <property type="entry name" value="Ig-like_fold"/>
</dbReference>
<dbReference type="AlphaFoldDB" id="A0A3M0A5H6"/>
<accession>A0A3M0A5H6</accession>
<name>A0A3M0A5H6_9FLAO</name>
<dbReference type="OrthoDB" id="789771at2"/>
<dbReference type="SUPFAM" id="SSF49265">
    <property type="entry name" value="Fibronectin type III"/>
    <property type="match status" value="1"/>
</dbReference>
<evidence type="ECO:0000313" key="1">
    <source>
        <dbReference type="EMBL" id="RMA77715.1"/>
    </source>
</evidence>
<reference evidence="1 2" key="1">
    <citation type="submission" date="2018-10" db="EMBL/GenBank/DDBJ databases">
        <title>Genomic Encyclopedia of Archaeal and Bacterial Type Strains, Phase II (KMG-II): from individual species to whole genera.</title>
        <authorList>
            <person name="Goeker M."/>
        </authorList>
    </citation>
    <scope>NUCLEOTIDE SEQUENCE [LARGE SCALE GENOMIC DNA]</scope>
    <source>
        <strain evidence="1 2">DSM 19727</strain>
    </source>
</reference>
<dbReference type="EMBL" id="REFH01000007">
    <property type="protein sequence ID" value="RMA77715.1"/>
    <property type="molecule type" value="Genomic_DNA"/>
</dbReference>
<organism evidence="1 2">
    <name type="scientific">Flavobacterium weaverense</name>
    <dbReference type="NCBI Taxonomy" id="271156"/>
    <lineage>
        <taxon>Bacteria</taxon>
        <taxon>Pseudomonadati</taxon>
        <taxon>Bacteroidota</taxon>
        <taxon>Flavobacteriia</taxon>
        <taxon>Flavobacteriales</taxon>
        <taxon>Flavobacteriaceae</taxon>
        <taxon>Flavobacterium</taxon>
    </lineage>
</organism>
<sequence>MKQTVKIITTLIVVSLLLFNCGGDSDLPTPKPPTPSPPISQAPGSVTLLSPINNKACEEGVIQNSTEREITFSWGTSVNTETYDLIITNLTTNQVTLLTGLVNTSNKINLKKGTPYSWSVISRSAKNSETATSSVWKLYVSAEGITNYAPFPATLNAPLSGAIVSTISNKVTLDWTGMDLDSKVLNYTIYLDKVDGKQIPKAEYSNLSTQKLDVAVEPNSYYFWRVKTSDGQNSSYTIVYTFKTN</sequence>
<protein>
    <recommendedName>
        <fullName evidence="3">Fibronectin type-III domain-containing protein</fullName>
    </recommendedName>
</protein>
<evidence type="ECO:0008006" key="3">
    <source>
        <dbReference type="Google" id="ProtNLM"/>
    </source>
</evidence>
<gene>
    <name evidence="1" type="ORF">BC961_0058</name>
</gene>